<feature type="compositionally biased region" description="Polar residues" evidence="1">
    <location>
        <begin position="78"/>
        <end position="88"/>
    </location>
</feature>
<dbReference type="AlphaFoldDB" id="W4SAC4"/>
<keyword evidence="2" id="KW-0436">Ligase</keyword>
<evidence type="ECO:0000256" key="1">
    <source>
        <dbReference type="SAM" id="MobiDB-lite"/>
    </source>
</evidence>
<sequence>MAKAGWCSAHARTRPGRRGLHAAAGRRARAAKLQRLYALGELSAAAAQAFGENGRVFATHAALIAALQADLAQLAVSPTQTQESSSMYEHTGAAAPTAATTAQTPPTLLVKGSRGSAMDRIVAALLTPAEDASHAA</sequence>
<evidence type="ECO:0000313" key="2">
    <source>
        <dbReference type="EMBL" id="GAE52889.1"/>
    </source>
</evidence>
<dbReference type="GO" id="GO:0016881">
    <property type="term" value="F:acid-amino acid ligase activity"/>
    <property type="evidence" value="ECO:0007669"/>
    <property type="project" value="InterPro"/>
</dbReference>
<protein>
    <submittedName>
        <fullName evidence="2">UDP-N-acetylmuramoylalanyl-D-glutamyl-2,6-diaminopimelate-D-alanyl-D-alanyl ligase</fullName>
    </submittedName>
</protein>
<feature type="region of interest" description="Disordered" evidence="1">
    <location>
        <begin position="1"/>
        <end position="22"/>
    </location>
</feature>
<dbReference type="Proteomes" id="UP000019143">
    <property type="component" value="Unassembled WGS sequence"/>
</dbReference>
<name>W4SAC4_9XANT</name>
<dbReference type="Gene3D" id="3.90.190.20">
    <property type="entry name" value="Mur ligase, C-terminal domain"/>
    <property type="match status" value="1"/>
</dbReference>
<reference evidence="2 3" key="1">
    <citation type="submission" date="2014-01" db="EMBL/GenBank/DDBJ databases">
        <title>Genome sequence and analysis of Xanthomonas arboricola pv. pruni.</title>
        <authorList>
            <person name="Fujikawa T."/>
            <person name="Nakazono-Nagaoka E."/>
        </authorList>
    </citation>
    <scope>NUCLEOTIDE SEQUENCE [LARGE SCALE GENOMIC DNA]</scope>
    <source>
        <strain evidence="3">MAFF 311562</strain>
    </source>
</reference>
<comment type="caution">
    <text evidence="2">The sequence shown here is derived from an EMBL/GenBank/DDBJ whole genome shotgun (WGS) entry which is preliminary data.</text>
</comment>
<feature type="compositionally biased region" description="Basic residues" evidence="1">
    <location>
        <begin position="11"/>
        <end position="22"/>
    </location>
</feature>
<dbReference type="InterPro" id="IPR036615">
    <property type="entry name" value="Mur_ligase_C_dom_sf"/>
</dbReference>
<organism evidence="2 3">
    <name type="scientific">Xanthomonas arboricola pv. pruni str. MAFF 311562</name>
    <dbReference type="NCBI Taxonomy" id="1414836"/>
    <lineage>
        <taxon>Bacteria</taxon>
        <taxon>Pseudomonadati</taxon>
        <taxon>Pseudomonadota</taxon>
        <taxon>Gammaproteobacteria</taxon>
        <taxon>Lysobacterales</taxon>
        <taxon>Lysobacteraceae</taxon>
        <taxon>Xanthomonas</taxon>
    </lineage>
</organism>
<accession>W4SAC4</accession>
<feature type="compositionally biased region" description="Low complexity" evidence="1">
    <location>
        <begin position="91"/>
        <end position="107"/>
    </location>
</feature>
<gene>
    <name evidence="2" type="ORF">XPU_4421</name>
</gene>
<proteinExistence type="predicted"/>
<evidence type="ECO:0000313" key="3">
    <source>
        <dbReference type="Proteomes" id="UP000019143"/>
    </source>
</evidence>
<dbReference type="EMBL" id="BAVB01000389">
    <property type="protein sequence ID" value="GAE52889.1"/>
    <property type="molecule type" value="Genomic_DNA"/>
</dbReference>
<feature type="region of interest" description="Disordered" evidence="1">
    <location>
        <begin position="78"/>
        <end position="111"/>
    </location>
</feature>